<sequence>MRRRLLSKLSFGGSFAVLMLAYLYAPLVLVVLYSFHRTGSLSIPFTGFSLRWYAEVFSTPLFLNSILYGVQVSVTVTVLAVAIGVAAAFGLSRACSRASGAVTGLLLAPMTMPAVFLGTGVLMFVHRVGIPNSFWTIVLGQLLVVLPLVVVIMRTTFDRLDPAVEEAARDLGASGLQVFLRVTLPAVRLVIAGAASLAFVLSFDEFPVTFFTSGTNSTVPLYIYALLSRTVDPSINAVSSLLMLFTFAVLGVSALVVLRNARRGGGALRGGQVRSGDDRREVS</sequence>
<keyword evidence="7 8" id="KW-0472">Membrane</keyword>
<evidence type="ECO:0000259" key="9">
    <source>
        <dbReference type="PROSITE" id="PS50928"/>
    </source>
</evidence>
<dbReference type="PANTHER" id="PTHR43848:SF2">
    <property type="entry name" value="PUTRESCINE TRANSPORT SYSTEM PERMEASE PROTEIN POTI"/>
    <property type="match status" value="1"/>
</dbReference>
<evidence type="ECO:0000256" key="3">
    <source>
        <dbReference type="ARBA" id="ARBA00022448"/>
    </source>
</evidence>
<evidence type="ECO:0000256" key="5">
    <source>
        <dbReference type="ARBA" id="ARBA00022692"/>
    </source>
</evidence>
<dbReference type="InterPro" id="IPR051789">
    <property type="entry name" value="Bact_Polyamine_Transport"/>
</dbReference>
<feature type="transmembrane region" description="Helical" evidence="8">
    <location>
        <begin position="237"/>
        <end position="258"/>
    </location>
</feature>
<feature type="transmembrane region" description="Helical" evidence="8">
    <location>
        <begin position="137"/>
        <end position="157"/>
    </location>
</feature>
<dbReference type="RefSeq" id="WP_282514170.1">
    <property type="nucleotide sequence ID" value="NZ_JASCIR010000012.1"/>
</dbReference>
<keyword evidence="4" id="KW-1003">Cell membrane</keyword>
<comment type="subcellular location">
    <subcellularLocation>
        <location evidence="1 8">Cell membrane</location>
        <topology evidence="1 8">Multi-pass membrane protein</topology>
    </subcellularLocation>
</comment>
<evidence type="ECO:0000256" key="2">
    <source>
        <dbReference type="ARBA" id="ARBA00007069"/>
    </source>
</evidence>
<evidence type="ECO:0000256" key="6">
    <source>
        <dbReference type="ARBA" id="ARBA00022989"/>
    </source>
</evidence>
<gene>
    <name evidence="10" type="ORF">QIS99_16665</name>
</gene>
<dbReference type="PANTHER" id="PTHR43848">
    <property type="entry name" value="PUTRESCINE TRANSPORT SYSTEM PERMEASE PROTEIN POTI"/>
    <property type="match status" value="1"/>
</dbReference>
<dbReference type="InterPro" id="IPR035906">
    <property type="entry name" value="MetI-like_sf"/>
</dbReference>
<dbReference type="SUPFAM" id="SSF161098">
    <property type="entry name" value="MetI-like"/>
    <property type="match status" value="1"/>
</dbReference>
<reference evidence="10 11" key="1">
    <citation type="submission" date="2023-05" db="EMBL/GenBank/DDBJ databases">
        <title>Draft genome sequence of Streptomyces sp. B-S-A8 isolated from a cave soil in Thailand.</title>
        <authorList>
            <person name="Chamroensaksri N."/>
            <person name="Muangham S."/>
        </authorList>
    </citation>
    <scope>NUCLEOTIDE SEQUENCE [LARGE SCALE GENOMIC DNA]</scope>
    <source>
        <strain evidence="10 11">B-S-A8</strain>
    </source>
</reference>
<dbReference type="InterPro" id="IPR000515">
    <property type="entry name" value="MetI-like"/>
</dbReference>
<comment type="similarity">
    <text evidence="2">Belongs to the binding-protein-dependent transport system permease family. CysTW subfamily.</text>
</comment>
<feature type="domain" description="ABC transmembrane type-1" evidence="9">
    <location>
        <begin position="66"/>
        <end position="256"/>
    </location>
</feature>
<evidence type="ECO:0000313" key="11">
    <source>
        <dbReference type="Proteomes" id="UP001224661"/>
    </source>
</evidence>
<keyword evidence="5 8" id="KW-0812">Transmembrane</keyword>
<dbReference type="Proteomes" id="UP001224661">
    <property type="component" value="Unassembled WGS sequence"/>
</dbReference>
<dbReference type="Pfam" id="PF00528">
    <property type="entry name" value="BPD_transp_1"/>
    <property type="match status" value="1"/>
</dbReference>
<keyword evidence="11" id="KW-1185">Reference proteome</keyword>
<evidence type="ECO:0000256" key="7">
    <source>
        <dbReference type="ARBA" id="ARBA00023136"/>
    </source>
</evidence>
<evidence type="ECO:0000256" key="8">
    <source>
        <dbReference type="RuleBase" id="RU363032"/>
    </source>
</evidence>
<dbReference type="Gene3D" id="1.10.3720.10">
    <property type="entry name" value="MetI-like"/>
    <property type="match status" value="1"/>
</dbReference>
<keyword evidence="6 8" id="KW-1133">Transmembrane helix</keyword>
<feature type="transmembrane region" description="Helical" evidence="8">
    <location>
        <begin position="12"/>
        <end position="35"/>
    </location>
</feature>
<dbReference type="EMBL" id="JASCIR010000012">
    <property type="protein sequence ID" value="MDI3387821.1"/>
    <property type="molecule type" value="Genomic_DNA"/>
</dbReference>
<keyword evidence="3 8" id="KW-0813">Transport</keyword>
<evidence type="ECO:0000256" key="4">
    <source>
        <dbReference type="ARBA" id="ARBA00022475"/>
    </source>
</evidence>
<protein>
    <submittedName>
        <fullName evidence="10">ABC transporter permease</fullName>
    </submittedName>
</protein>
<dbReference type="PROSITE" id="PS50928">
    <property type="entry name" value="ABC_TM1"/>
    <property type="match status" value="1"/>
</dbReference>
<feature type="transmembrane region" description="Helical" evidence="8">
    <location>
        <begin position="178"/>
        <end position="203"/>
    </location>
</feature>
<feature type="transmembrane region" description="Helical" evidence="8">
    <location>
        <begin position="101"/>
        <end position="125"/>
    </location>
</feature>
<evidence type="ECO:0000313" key="10">
    <source>
        <dbReference type="EMBL" id="MDI3387821.1"/>
    </source>
</evidence>
<accession>A0ABT6RVZ0</accession>
<proteinExistence type="inferred from homology"/>
<dbReference type="CDD" id="cd06261">
    <property type="entry name" value="TM_PBP2"/>
    <property type="match status" value="1"/>
</dbReference>
<name>A0ABT6RVZ0_9ACTN</name>
<organism evidence="10 11">
    <name type="scientific">Streptomyces solicavernae</name>
    <dbReference type="NCBI Taxonomy" id="3043614"/>
    <lineage>
        <taxon>Bacteria</taxon>
        <taxon>Bacillati</taxon>
        <taxon>Actinomycetota</taxon>
        <taxon>Actinomycetes</taxon>
        <taxon>Kitasatosporales</taxon>
        <taxon>Streptomycetaceae</taxon>
        <taxon>Streptomyces</taxon>
    </lineage>
</organism>
<evidence type="ECO:0000256" key="1">
    <source>
        <dbReference type="ARBA" id="ARBA00004651"/>
    </source>
</evidence>
<feature type="transmembrane region" description="Helical" evidence="8">
    <location>
        <begin position="66"/>
        <end position="89"/>
    </location>
</feature>
<comment type="caution">
    <text evidence="10">The sequence shown here is derived from an EMBL/GenBank/DDBJ whole genome shotgun (WGS) entry which is preliminary data.</text>
</comment>